<evidence type="ECO:0000313" key="6">
    <source>
        <dbReference type="EMBL" id="MBB5914094.1"/>
    </source>
</evidence>
<dbReference type="SUPFAM" id="SSF51055">
    <property type="entry name" value="Carbohydrate binding domain"/>
    <property type="match status" value="1"/>
</dbReference>
<dbReference type="GO" id="GO:0005975">
    <property type="term" value="P:carbohydrate metabolic process"/>
    <property type="evidence" value="ECO:0007669"/>
    <property type="project" value="InterPro"/>
</dbReference>
<dbReference type="PANTHER" id="PTHR34823:SF1">
    <property type="entry name" value="CHITIN-BINDING TYPE-4 DOMAIN-CONTAINING PROTEIN"/>
    <property type="match status" value="1"/>
</dbReference>
<name>A0A7W9PDF4_9NOCA</name>
<gene>
    <name evidence="6" type="ORF">BJY24_002961</name>
</gene>
<dbReference type="InterPro" id="IPR036573">
    <property type="entry name" value="CBM_sf_5/12"/>
</dbReference>
<evidence type="ECO:0000259" key="5">
    <source>
        <dbReference type="SMART" id="SM00495"/>
    </source>
</evidence>
<dbReference type="SUPFAM" id="SSF81296">
    <property type="entry name" value="E set domains"/>
    <property type="match status" value="1"/>
</dbReference>
<dbReference type="AlphaFoldDB" id="A0A7W9PDF4"/>
<dbReference type="InterPro" id="IPR051024">
    <property type="entry name" value="GlcNAc_Chitin_IntDeg"/>
</dbReference>
<dbReference type="RefSeq" id="WP_246829628.1">
    <property type="nucleotide sequence ID" value="NZ_JACHIT010000001.1"/>
</dbReference>
<evidence type="ECO:0000256" key="3">
    <source>
        <dbReference type="SAM" id="MobiDB-lite"/>
    </source>
</evidence>
<feature type="compositionally biased region" description="Polar residues" evidence="3">
    <location>
        <begin position="230"/>
        <end position="240"/>
    </location>
</feature>
<protein>
    <submittedName>
        <fullName evidence="6">Chitin-binding protein</fullName>
    </submittedName>
</protein>
<dbReference type="EMBL" id="JACHIT010000001">
    <property type="protein sequence ID" value="MBB5914094.1"/>
    <property type="molecule type" value="Genomic_DNA"/>
</dbReference>
<dbReference type="Gene3D" id="2.70.50.50">
    <property type="entry name" value="chitin-binding protein cbp21"/>
    <property type="match status" value="1"/>
</dbReference>
<reference evidence="6 7" key="1">
    <citation type="submission" date="2020-08" db="EMBL/GenBank/DDBJ databases">
        <title>Sequencing the genomes of 1000 actinobacteria strains.</title>
        <authorList>
            <person name="Klenk H.-P."/>
        </authorList>
    </citation>
    <scope>NUCLEOTIDE SEQUENCE [LARGE SCALE GENOMIC DNA]</scope>
    <source>
        <strain evidence="6 7">DSM 43582</strain>
    </source>
</reference>
<proteinExistence type="predicted"/>
<keyword evidence="2" id="KW-0378">Hydrolase</keyword>
<sequence length="281" mass="29157">MSKRMLSLVGAAAGIAPIVLAVLPAATAGAHGYISSPLSRQAQCAKGEVSCGDITYEPQSVEGPKGLKNCGANKYPELDDDSKGWKVQDVAGKVDFTWTNTAQHKTSDWEYFIGDTQVAKVDGKNELPGDTVTHSVDLSKFSGKQKLLAVWNIADTSNAFYSCVDLNIGGGDGSSGGGTTTPPGTTTPAPSTSAQPTTPSQPTSSQPTTSAPATSEHDHPTTTPQPPTSGNPSASNWAQGTSYAVGDKVTYNGKTYSCLQAHKATDPNWNPESAPALWQAA</sequence>
<organism evidence="6 7">
    <name type="scientific">Nocardia transvalensis</name>
    <dbReference type="NCBI Taxonomy" id="37333"/>
    <lineage>
        <taxon>Bacteria</taxon>
        <taxon>Bacillati</taxon>
        <taxon>Actinomycetota</taxon>
        <taxon>Actinomycetes</taxon>
        <taxon>Mycobacteriales</taxon>
        <taxon>Nocardiaceae</taxon>
        <taxon>Nocardia</taxon>
    </lineage>
</organism>
<comment type="caution">
    <text evidence="6">The sequence shown here is derived from an EMBL/GenBank/DDBJ whole genome shotgun (WGS) entry which is preliminary data.</text>
</comment>
<feature type="compositionally biased region" description="Low complexity" evidence="3">
    <location>
        <begin position="180"/>
        <end position="214"/>
    </location>
</feature>
<evidence type="ECO:0000256" key="2">
    <source>
        <dbReference type="ARBA" id="ARBA00022801"/>
    </source>
</evidence>
<evidence type="ECO:0000256" key="1">
    <source>
        <dbReference type="ARBA" id="ARBA00022729"/>
    </source>
</evidence>
<dbReference type="CDD" id="cd21177">
    <property type="entry name" value="LPMO_AA10"/>
    <property type="match status" value="1"/>
</dbReference>
<keyword evidence="7" id="KW-1185">Reference proteome</keyword>
<evidence type="ECO:0000313" key="7">
    <source>
        <dbReference type="Proteomes" id="UP000540412"/>
    </source>
</evidence>
<feature type="signal peptide" evidence="4">
    <location>
        <begin position="1"/>
        <end position="21"/>
    </location>
</feature>
<dbReference type="SMART" id="SM00495">
    <property type="entry name" value="ChtBD3"/>
    <property type="match status" value="1"/>
</dbReference>
<feature type="domain" description="Chitin-binding type-3" evidence="5">
    <location>
        <begin position="234"/>
        <end position="281"/>
    </location>
</feature>
<dbReference type="Gene3D" id="2.10.10.20">
    <property type="entry name" value="Carbohydrate-binding module superfamily 5/12"/>
    <property type="match status" value="1"/>
</dbReference>
<dbReference type="GO" id="GO:0030246">
    <property type="term" value="F:carbohydrate binding"/>
    <property type="evidence" value="ECO:0007669"/>
    <property type="project" value="InterPro"/>
</dbReference>
<dbReference type="InterPro" id="IPR003610">
    <property type="entry name" value="CBM5/12"/>
</dbReference>
<accession>A0A7W9PDF4</accession>
<dbReference type="Pfam" id="PF02839">
    <property type="entry name" value="CBM_5_12"/>
    <property type="match status" value="1"/>
</dbReference>
<dbReference type="Proteomes" id="UP000540412">
    <property type="component" value="Unassembled WGS sequence"/>
</dbReference>
<feature type="chain" id="PRO_5039006063" evidence="4">
    <location>
        <begin position="22"/>
        <end position="281"/>
    </location>
</feature>
<evidence type="ECO:0000256" key="4">
    <source>
        <dbReference type="SAM" id="SignalP"/>
    </source>
</evidence>
<dbReference type="InterPro" id="IPR004302">
    <property type="entry name" value="Cellulose/chitin-bd_N"/>
</dbReference>
<dbReference type="CDD" id="cd12214">
    <property type="entry name" value="ChiA1_BD"/>
    <property type="match status" value="1"/>
</dbReference>
<keyword evidence="1 4" id="KW-0732">Signal</keyword>
<dbReference type="GO" id="GO:0004553">
    <property type="term" value="F:hydrolase activity, hydrolyzing O-glycosyl compounds"/>
    <property type="evidence" value="ECO:0007669"/>
    <property type="project" value="InterPro"/>
</dbReference>
<dbReference type="InterPro" id="IPR014756">
    <property type="entry name" value="Ig_E-set"/>
</dbReference>
<feature type="region of interest" description="Disordered" evidence="3">
    <location>
        <begin position="173"/>
        <end position="240"/>
    </location>
</feature>
<dbReference type="Pfam" id="PF03067">
    <property type="entry name" value="LPMO_10"/>
    <property type="match status" value="1"/>
</dbReference>
<dbReference type="PANTHER" id="PTHR34823">
    <property type="entry name" value="GLCNAC-BINDING PROTEIN A"/>
    <property type="match status" value="1"/>
</dbReference>
<dbReference type="GO" id="GO:0005576">
    <property type="term" value="C:extracellular region"/>
    <property type="evidence" value="ECO:0007669"/>
    <property type="project" value="InterPro"/>
</dbReference>